<accession>A0A212C4V9</accession>
<keyword evidence="2" id="KW-1185">Reference proteome</keyword>
<sequence>MTTKLSAFLSVQNLDLLSVVLKRALASSTQSLEICSEPSRDQKTACFHA</sequence>
<proteinExistence type="predicted"/>
<reference evidence="1 2" key="1">
    <citation type="journal article" date="2018" name="Mol. Genet. Genomics">
        <title>The red deer Cervus elaphus genome CerEla1.0: sequencing, annotating, genes, and chromosomes.</title>
        <authorList>
            <person name="Bana N.A."/>
            <person name="Nyiri A."/>
            <person name="Nagy J."/>
            <person name="Frank K."/>
            <person name="Nagy T."/>
            <person name="Steger V."/>
            <person name="Schiller M."/>
            <person name="Lakatos P."/>
            <person name="Sugar L."/>
            <person name="Horn P."/>
            <person name="Barta E."/>
            <person name="Orosz L."/>
        </authorList>
    </citation>
    <scope>NUCLEOTIDE SEQUENCE [LARGE SCALE GENOMIC DNA]</scope>
    <source>
        <strain evidence="1">Hungarian</strain>
    </source>
</reference>
<name>A0A212C4V9_CEREH</name>
<dbReference type="Proteomes" id="UP000242450">
    <property type="component" value="Chromosome 30"/>
</dbReference>
<evidence type="ECO:0000313" key="1">
    <source>
        <dbReference type="EMBL" id="OWK00904.1"/>
    </source>
</evidence>
<protein>
    <submittedName>
        <fullName evidence="1">Uncharacterized protein</fullName>
    </submittedName>
</protein>
<comment type="caution">
    <text evidence="1">The sequence shown here is derived from an EMBL/GenBank/DDBJ whole genome shotgun (WGS) entry which is preliminary data.</text>
</comment>
<gene>
    <name evidence="1" type="ORF">Celaphus_00016583</name>
</gene>
<organism evidence="1 2">
    <name type="scientific">Cervus elaphus hippelaphus</name>
    <name type="common">European red deer</name>
    <dbReference type="NCBI Taxonomy" id="46360"/>
    <lineage>
        <taxon>Eukaryota</taxon>
        <taxon>Metazoa</taxon>
        <taxon>Chordata</taxon>
        <taxon>Craniata</taxon>
        <taxon>Vertebrata</taxon>
        <taxon>Euteleostomi</taxon>
        <taxon>Mammalia</taxon>
        <taxon>Eutheria</taxon>
        <taxon>Laurasiatheria</taxon>
        <taxon>Artiodactyla</taxon>
        <taxon>Ruminantia</taxon>
        <taxon>Pecora</taxon>
        <taxon>Cervidae</taxon>
        <taxon>Cervinae</taxon>
        <taxon>Cervus</taxon>
    </lineage>
</organism>
<evidence type="ECO:0000313" key="2">
    <source>
        <dbReference type="Proteomes" id="UP000242450"/>
    </source>
</evidence>
<dbReference type="EMBL" id="MKHE01000030">
    <property type="protein sequence ID" value="OWK00904.1"/>
    <property type="molecule type" value="Genomic_DNA"/>
</dbReference>
<dbReference type="AlphaFoldDB" id="A0A212C4V9"/>